<dbReference type="Gene3D" id="3.40.47.10">
    <property type="match status" value="1"/>
</dbReference>
<dbReference type="EMBL" id="UINC01066388">
    <property type="protein sequence ID" value="SVB97046.1"/>
    <property type="molecule type" value="Genomic_DNA"/>
</dbReference>
<evidence type="ECO:0000313" key="1">
    <source>
        <dbReference type="EMBL" id="SVB97046.1"/>
    </source>
</evidence>
<gene>
    <name evidence="1" type="ORF">METZ01_LOCUS249900</name>
</gene>
<protein>
    <submittedName>
        <fullName evidence="1">Uncharacterized protein</fullName>
    </submittedName>
</protein>
<organism evidence="1">
    <name type="scientific">marine metagenome</name>
    <dbReference type="NCBI Taxonomy" id="408172"/>
    <lineage>
        <taxon>unclassified sequences</taxon>
        <taxon>metagenomes</taxon>
        <taxon>ecological metagenomes</taxon>
    </lineage>
</organism>
<reference evidence="1" key="1">
    <citation type="submission" date="2018-05" db="EMBL/GenBank/DDBJ databases">
        <authorList>
            <person name="Lanie J.A."/>
            <person name="Ng W.-L."/>
            <person name="Kazmierczak K.M."/>
            <person name="Andrzejewski T.M."/>
            <person name="Davidsen T.M."/>
            <person name="Wayne K.J."/>
            <person name="Tettelin H."/>
            <person name="Glass J.I."/>
            <person name="Rusch D."/>
            <person name="Podicherti R."/>
            <person name="Tsui H.-C.T."/>
            <person name="Winkler M.E."/>
        </authorList>
    </citation>
    <scope>NUCLEOTIDE SEQUENCE</scope>
</reference>
<name>A0A382IBR2_9ZZZZ</name>
<feature type="non-terminal residue" evidence="1">
    <location>
        <position position="303"/>
    </location>
</feature>
<dbReference type="SUPFAM" id="SSF53901">
    <property type="entry name" value="Thiolase-like"/>
    <property type="match status" value="1"/>
</dbReference>
<proteinExistence type="predicted"/>
<dbReference type="AlphaFoldDB" id="A0A382IBR2"/>
<accession>A0A382IBR2</accession>
<sequence>MGVRYFLAHAPGLVRNGHKPSVDISRTPSVTEDIASHLRTFENAVGYPPNRAYLGDFSPDQLRDIDRPWFEYNGTSERRQRHGDIMPEEELLGMLKISDAFDSVWLEETFVQESKAALESHPLIQPTDMEKLSDGHSYSIIEEQSANESAMPLFLRDGRLVGCVNGAEEGEALSAHVLLENLACKATATMALRTLLSDGSFDPAGVQYILNTGEEAVGDSFQRGGGNMAKAVGEMCGLENSTGSDIKAFCCAPVHSLVLASTMVSAGLYDQVAVVGGCSLAKLGMNYQGHLNAGQPIIEDVLA</sequence>
<dbReference type="GO" id="GO:0016746">
    <property type="term" value="F:acyltransferase activity"/>
    <property type="evidence" value="ECO:0007669"/>
    <property type="project" value="InterPro"/>
</dbReference>
<dbReference type="InterPro" id="IPR016039">
    <property type="entry name" value="Thiolase-like"/>
</dbReference>